<name>A0A6L8MM05_9BURK</name>
<sequence>MLDRCVLAARSVDVPIDAENGREANIFRVAAMVMQSSFPFECKTLMACADRYFAANPDELAPVVNVIHQGDIISLPRLRNSLTRKLNAAAR</sequence>
<dbReference type="AlphaFoldDB" id="A0A6L8MM05"/>
<proteinExistence type="predicted"/>
<evidence type="ECO:0000313" key="2">
    <source>
        <dbReference type="Proteomes" id="UP000474565"/>
    </source>
</evidence>
<dbReference type="EMBL" id="WWCP01000014">
    <property type="protein sequence ID" value="MYM82876.1"/>
    <property type="molecule type" value="Genomic_DNA"/>
</dbReference>
<accession>A0A6L8MM05</accession>
<evidence type="ECO:0000313" key="1">
    <source>
        <dbReference type="EMBL" id="MYM82876.1"/>
    </source>
</evidence>
<reference evidence="1 2" key="1">
    <citation type="submission" date="2019-12" db="EMBL/GenBank/DDBJ databases">
        <title>Novel species isolated from a subtropical stream in China.</title>
        <authorList>
            <person name="Lu H."/>
        </authorList>
    </citation>
    <scope>NUCLEOTIDE SEQUENCE [LARGE SCALE GENOMIC DNA]</scope>
    <source>
        <strain evidence="1 2">FT50W</strain>
    </source>
</reference>
<protein>
    <submittedName>
        <fullName evidence="1">Uncharacterized protein</fullName>
    </submittedName>
</protein>
<comment type="caution">
    <text evidence="1">The sequence shown here is derived from an EMBL/GenBank/DDBJ whole genome shotgun (WGS) entry which is preliminary data.</text>
</comment>
<dbReference type="Proteomes" id="UP000474565">
    <property type="component" value="Unassembled WGS sequence"/>
</dbReference>
<organism evidence="1 2">
    <name type="scientific">Duganella lactea</name>
    <dbReference type="NCBI Taxonomy" id="2692173"/>
    <lineage>
        <taxon>Bacteria</taxon>
        <taxon>Pseudomonadati</taxon>
        <taxon>Pseudomonadota</taxon>
        <taxon>Betaproteobacteria</taxon>
        <taxon>Burkholderiales</taxon>
        <taxon>Oxalobacteraceae</taxon>
        <taxon>Telluria group</taxon>
        <taxon>Duganella</taxon>
    </lineage>
</organism>
<gene>
    <name evidence="1" type="ORF">GTP44_13020</name>
</gene>